<accession>A0A8S9I4H1</accession>
<sequence length="64" mass="6953">MFFGFAIGSGGQFDQNRDLQKIWIAFAQVLESSKGGAISGSSESFSCFSTHCCVWTREYGGVSM</sequence>
<dbReference type="EMBL" id="QGKY02001250">
    <property type="protein sequence ID" value="KAF2564462.1"/>
    <property type="molecule type" value="Genomic_DNA"/>
</dbReference>
<gene>
    <name evidence="2" type="ORF">F2Q68_00010897</name>
    <name evidence="1" type="ORF">F2Q70_00017914</name>
</gene>
<proteinExistence type="predicted"/>
<dbReference type="AlphaFoldDB" id="A0A8S9I4H1"/>
<dbReference type="Proteomes" id="UP000712281">
    <property type="component" value="Unassembled WGS sequence"/>
</dbReference>
<evidence type="ECO:0000313" key="1">
    <source>
        <dbReference type="EMBL" id="KAF2564462.1"/>
    </source>
</evidence>
<evidence type="ECO:0000313" key="2">
    <source>
        <dbReference type="EMBL" id="KAF2599434.1"/>
    </source>
</evidence>
<organism evidence="1">
    <name type="scientific">Brassica cretica</name>
    <name type="common">Mustard</name>
    <dbReference type="NCBI Taxonomy" id="69181"/>
    <lineage>
        <taxon>Eukaryota</taxon>
        <taxon>Viridiplantae</taxon>
        <taxon>Streptophyta</taxon>
        <taxon>Embryophyta</taxon>
        <taxon>Tracheophyta</taxon>
        <taxon>Spermatophyta</taxon>
        <taxon>Magnoliopsida</taxon>
        <taxon>eudicotyledons</taxon>
        <taxon>Gunneridae</taxon>
        <taxon>Pentapetalae</taxon>
        <taxon>rosids</taxon>
        <taxon>malvids</taxon>
        <taxon>Brassicales</taxon>
        <taxon>Brassicaceae</taxon>
        <taxon>Brassiceae</taxon>
        <taxon>Brassica</taxon>
    </lineage>
</organism>
<protein>
    <submittedName>
        <fullName evidence="1">Uncharacterized protein</fullName>
    </submittedName>
</protein>
<comment type="caution">
    <text evidence="1">The sequence shown here is derived from an EMBL/GenBank/DDBJ whole genome shotgun (WGS) entry which is preliminary data.</text>
</comment>
<reference evidence="1" key="1">
    <citation type="submission" date="2019-12" db="EMBL/GenBank/DDBJ databases">
        <title>Genome sequencing and annotation of Brassica cretica.</title>
        <authorList>
            <person name="Studholme D.J."/>
            <person name="Sarris P.F."/>
        </authorList>
    </citation>
    <scope>NUCLEOTIDE SEQUENCE</scope>
    <source>
        <strain evidence="2">PFS-001/15</strain>
        <strain evidence="1">PFS-102/07</strain>
        <tissue evidence="1">Leaf</tissue>
    </source>
</reference>
<name>A0A8S9I4H1_BRACR</name>
<dbReference type="EMBL" id="QGKW02000717">
    <property type="protein sequence ID" value="KAF2599434.1"/>
    <property type="molecule type" value="Genomic_DNA"/>
</dbReference>